<reference evidence="5" key="1">
    <citation type="submission" date="2016-06" db="UniProtKB">
        <authorList>
            <consortium name="WormBaseParasite"/>
        </authorList>
    </citation>
    <scope>IDENTIFICATION</scope>
</reference>
<evidence type="ECO:0000313" key="3">
    <source>
        <dbReference type="EMBL" id="VDM49557.1"/>
    </source>
</evidence>
<dbReference type="Proteomes" id="UP000050794">
    <property type="component" value="Unassembled WGS sequence"/>
</dbReference>
<feature type="compositionally biased region" description="Polar residues" evidence="1">
    <location>
        <begin position="275"/>
        <end position="293"/>
    </location>
</feature>
<evidence type="ECO:0000313" key="4">
    <source>
        <dbReference type="Proteomes" id="UP000050794"/>
    </source>
</evidence>
<dbReference type="GO" id="GO:0003676">
    <property type="term" value="F:nucleic acid binding"/>
    <property type="evidence" value="ECO:0007669"/>
    <property type="project" value="InterPro"/>
</dbReference>
<evidence type="ECO:0000259" key="2">
    <source>
        <dbReference type="Pfam" id="PF18701"/>
    </source>
</evidence>
<dbReference type="WBParaSite" id="TCNE_0001824001-mRNA-1">
    <property type="protein sequence ID" value="TCNE_0001824001-mRNA-1"/>
    <property type="gene ID" value="TCNE_0001824001"/>
</dbReference>
<dbReference type="InterPro" id="IPR040676">
    <property type="entry name" value="DUF5641"/>
</dbReference>
<evidence type="ECO:0000313" key="5">
    <source>
        <dbReference type="WBParaSite" id="TCNE_0001824001-mRNA-1"/>
    </source>
</evidence>
<dbReference type="InterPro" id="IPR036397">
    <property type="entry name" value="RNaseH_sf"/>
</dbReference>
<dbReference type="Pfam" id="PF18701">
    <property type="entry name" value="DUF5641"/>
    <property type="match status" value="1"/>
</dbReference>
<feature type="region of interest" description="Disordered" evidence="1">
    <location>
        <begin position="275"/>
        <end position="308"/>
    </location>
</feature>
<dbReference type="PANTHER" id="PTHR47331:SF1">
    <property type="entry name" value="GAG-LIKE PROTEIN"/>
    <property type="match status" value="1"/>
</dbReference>
<gene>
    <name evidence="3" type="ORF">TCNE_LOCUS18236</name>
</gene>
<dbReference type="PANTHER" id="PTHR47331">
    <property type="entry name" value="PHD-TYPE DOMAIN-CONTAINING PROTEIN"/>
    <property type="match status" value="1"/>
</dbReference>
<name>A0A183VBW6_TOXCA</name>
<keyword evidence="4" id="KW-1185">Reference proteome</keyword>
<dbReference type="EMBL" id="UYWY01025288">
    <property type="protein sequence ID" value="VDM49557.1"/>
    <property type="molecule type" value="Genomic_DNA"/>
</dbReference>
<feature type="domain" description="DUF5641" evidence="2">
    <location>
        <begin position="171"/>
        <end position="265"/>
    </location>
</feature>
<evidence type="ECO:0000256" key="1">
    <source>
        <dbReference type="SAM" id="MobiDB-lite"/>
    </source>
</evidence>
<dbReference type="InterPro" id="IPR012337">
    <property type="entry name" value="RNaseH-like_sf"/>
</dbReference>
<proteinExistence type="predicted"/>
<dbReference type="Gene3D" id="3.30.420.10">
    <property type="entry name" value="Ribonuclease H-like superfamily/Ribonuclease H"/>
    <property type="match status" value="1"/>
</dbReference>
<dbReference type="AlphaFoldDB" id="A0A183VBW6"/>
<accession>A0A183VBW6</accession>
<dbReference type="SUPFAM" id="SSF53098">
    <property type="entry name" value="Ribonuclease H-like"/>
    <property type="match status" value="1"/>
</dbReference>
<protein>
    <submittedName>
        <fullName evidence="5">DUF5641 domain-containing protein</fullName>
    </submittedName>
</protein>
<reference evidence="3 4" key="2">
    <citation type="submission" date="2018-11" db="EMBL/GenBank/DDBJ databases">
        <authorList>
            <consortium name="Pathogen Informatics"/>
        </authorList>
    </citation>
    <scope>NUCLEOTIDE SEQUENCE [LARGE SCALE GENOMIC DNA]</scope>
</reference>
<sequence length="308" mass="35000">MPMLSGTRVQIVRPFQRAVTDYFGPVKIKTNTGTFKQWAALLTCMVTRAVHLEISQSLLAGSFLHYYRRFVSRRGKRETVLSDNGTNLLLASEVLKLAHRHFAESQTGLTTYLTEAEAVINQRPLTALHSDSLKLLRFRTPDADSTLDPGESNTDVYTPEAISTREALLEQWEQSRCNLSRFRQLWSFAYLHFLCERTQREHVGLRNLTRHAPRKGEIVIFRDHNDPQPFWRLAIVEETGGGDGCVRTAEVRISNGPTLLWPVSVLFPLELIKPQPTTNNHTEETALQTITSDQSDEEDSIPSPRSSR</sequence>
<organism evidence="4 5">
    <name type="scientific">Toxocara canis</name>
    <name type="common">Canine roundworm</name>
    <dbReference type="NCBI Taxonomy" id="6265"/>
    <lineage>
        <taxon>Eukaryota</taxon>
        <taxon>Metazoa</taxon>
        <taxon>Ecdysozoa</taxon>
        <taxon>Nematoda</taxon>
        <taxon>Chromadorea</taxon>
        <taxon>Rhabditida</taxon>
        <taxon>Spirurina</taxon>
        <taxon>Ascaridomorpha</taxon>
        <taxon>Ascaridoidea</taxon>
        <taxon>Toxocaridae</taxon>
        <taxon>Toxocara</taxon>
    </lineage>
</organism>